<gene>
    <name evidence="1" type="ORF">AVDCRST_MAG72-341</name>
</gene>
<proteinExistence type="predicted"/>
<reference evidence="1" key="1">
    <citation type="submission" date="2020-02" db="EMBL/GenBank/DDBJ databases">
        <authorList>
            <person name="Meier V. D."/>
        </authorList>
    </citation>
    <scope>NUCLEOTIDE SEQUENCE</scope>
    <source>
        <strain evidence="1">AVDCRST_MAG72</strain>
    </source>
</reference>
<organism evidence="1">
    <name type="scientific">uncultured Nocardioidaceae bacterium</name>
    <dbReference type="NCBI Taxonomy" id="253824"/>
    <lineage>
        <taxon>Bacteria</taxon>
        <taxon>Bacillati</taxon>
        <taxon>Actinomycetota</taxon>
        <taxon>Actinomycetes</taxon>
        <taxon>Propionibacteriales</taxon>
        <taxon>Nocardioidaceae</taxon>
        <taxon>environmental samples</taxon>
    </lineage>
</organism>
<accession>A0A6J4LFP4</accession>
<dbReference type="EMBL" id="CADCUJ010000010">
    <property type="protein sequence ID" value="CAA9331174.1"/>
    <property type="molecule type" value="Genomic_DNA"/>
</dbReference>
<protein>
    <submittedName>
        <fullName evidence="1">Uncharacterized protein</fullName>
    </submittedName>
</protein>
<evidence type="ECO:0000313" key="1">
    <source>
        <dbReference type="EMBL" id="CAA9331174.1"/>
    </source>
</evidence>
<sequence length="129" mass="14127">MRSVQTTTAPASRATSSPRPWAWLRSCARGRLVLLVLVAQAVFPFAAFTAEPPTRFGFQMYSGIGGTSVDVRDETGASIDVDLEAVVPGSLRPELDWTALLPEHLCRRVAGAEEVEVAQLDRRRTLRCD</sequence>
<name>A0A6J4LFP4_9ACTN</name>
<dbReference type="AlphaFoldDB" id="A0A6J4LFP4"/>